<proteinExistence type="predicted"/>
<organism evidence="1 2">
    <name type="scientific">Streptomyces coelicoflavus</name>
    <dbReference type="NCBI Taxonomy" id="285562"/>
    <lineage>
        <taxon>Bacteria</taxon>
        <taxon>Bacillati</taxon>
        <taxon>Actinomycetota</taxon>
        <taxon>Actinomycetes</taxon>
        <taxon>Kitasatosporales</taxon>
        <taxon>Streptomycetaceae</taxon>
        <taxon>Streptomyces</taxon>
    </lineage>
</organism>
<sequence length="222" mass="23842">MTFTPQQVVDAWQNMQPWVEGQLPGLATQAKLADDVQKNAGDIGVCQTLDGGGRGSLRWSSDGDASYTLSSQKITALSKVTIDTATTVDESTAHLPFKFARLEVNGHYTCDQPCAVWDLGKKVTTSHAGGQGTVVQAIDDNTLSYVVKTGDDITLDSVVIGGTIRVSLTPDSVGMPPWIASLLSFMTPGSQMEAFRSKLQNAFQRGSFTTTMLTLLEHEIRG</sequence>
<dbReference type="EMBL" id="JAAGMA010000915">
    <property type="protein sequence ID" value="NEB13816.1"/>
    <property type="molecule type" value="Genomic_DNA"/>
</dbReference>
<accession>A0A7K3PV08</accession>
<reference evidence="1 2" key="1">
    <citation type="submission" date="2020-01" db="EMBL/GenBank/DDBJ databases">
        <title>Insect and environment-associated Actinomycetes.</title>
        <authorList>
            <person name="Currrie C."/>
            <person name="Chevrette M."/>
            <person name="Carlson C."/>
            <person name="Stubbendieck R."/>
            <person name="Wendt-Pienkowski E."/>
        </authorList>
    </citation>
    <scope>NUCLEOTIDE SEQUENCE [LARGE SCALE GENOMIC DNA]</scope>
    <source>
        <strain evidence="1 2">SID14163</strain>
    </source>
</reference>
<name>A0A7K3PV08_9ACTN</name>
<evidence type="ECO:0000313" key="2">
    <source>
        <dbReference type="Proteomes" id="UP000470446"/>
    </source>
</evidence>
<protein>
    <submittedName>
        <fullName evidence="1">Uncharacterized protein</fullName>
    </submittedName>
</protein>
<dbReference type="RefSeq" id="WP_087790776.1">
    <property type="nucleotide sequence ID" value="NZ_BEWB01000002.1"/>
</dbReference>
<comment type="caution">
    <text evidence="1">The sequence shown here is derived from an EMBL/GenBank/DDBJ whole genome shotgun (WGS) entry which is preliminary data.</text>
</comment>
<evidence type="ECO:0000313" key="1">
    <source>
        <dbReference type="EMBL" id="NEB13816.1"/>
    </source>
</evidence>
<dbReference type="AlphaFoldDB" id="A0A7K3PV08"/>
<dbReference type="Proteomes" id="UP000470446">
    <property type="component" value="Unassembled WGS sequence"/>
</dbReference>
<gene>
    <name evidence="1" type="ORF">G3I32_34110</name>
</gene>